<organism evidence="3 4">
    <name type="scientific">Xylanibacter rarus</name>
    <dbReference type="NCBI Taxonomy" id="1676614"/>
    <lineage>
        <taxon>Bacteria</taxon>
        <taxon>Pseudomonadati</taxon>
        <taxon>Bacteroidota</taxon>
        <taxon>Bacteroidia</taxon>
        <taxon>Bacteroidales</taxon>
        <taxon>Prevotellaceae</taxon>
        <taxon>Xylanibacter</taxon>
    </lineage>
</organism>
<dbReference type="Pfam" id="PF13439">
    <property type="entry name" value="Glyco_transf_4"/>
    <property type="match status" value="1"/>
</dbReference>
<keyword evidence="4" id="KW-1185">Reference proteome</keyword>
<evidence type="ECO:0000313" key="3">
    <source>
        <dbReference type="EMBL" id="KOO69693.1"/>
    </source>
</evidence>
<dbReference type="PANTHER" id="PTHR46401">
    <property type="entry name" value="GLYCOSYLTRANSFERASE WBBK-RELATED"/>
    <property type="match status" value="1"/>
</dbReference>
<gene>
    <name evidence="3" type="ORF">ACU52_00620</name>
</gene>
<dbReference type="OrthoDB" id="9768685at2"/>
<evidence type="ECO:0000313" key="4">
    <source>
        <dbReference type="Proteomes" id="UP000036951"/>
    </source>
</evidence>
<dbReference type="RefSeq" id="WP_053397361.1">
    <property type="nucleotide sequence ID" value="NZ_LFQU01000001.1"/>
</dbReference>
<comment type="caution">
    <text evidence="3">The sequence shown here is derived from an EMBL/GenBank/DDBJ whole genome shotgun (WGS) entry which is preliminary data.</text>
</comment>
<name>A0A8E1QZN0_9BACT</name>
<dbReference type="Gene3D" id="3.40.50.2000">
    <property type="entry name" value="Glycogen Phosphorylase B"/>
    <property type="match status" value="2"/>
</dbReference>
<dbReference type="GO" id="GO:0016757">
    <property type="term" value="F:glycosyltransferase activity"/>
    <property type="evidence" value="ECO:0007669"/>
    <property type="project" value="TreeGrafter"/>
</dbReference>
<accession>A0A8E1QZN0</accession>
<dbReference type="GO" id="GO:0009103">
    <property type="term" value="P:lipopolysaccharide biosynthetic process"/>
    <property type="evidence" value="ECO:0007669"/>
    <property type="project" value="TreeGrafter"/>
</dbReference>
<feature type="domain" description="Glycosyltransferase subfamily 4-like N-terminal" evidence="2">
    <location>
        <begin position="71"/>
        <end position="223"/>
    </location>
</feature>
<proteinExistence type="predicted"/>
<sequence length="410" mass="47088">MKKLLQINPVLRVSTSTGRIMQEIGELALQNGWESYIAYGKGRDGIKPCKSEIIPVGGIYSTLWHGVQTRLFDRHGLASTHATHEFVRQIDRINPDIIHIHNIHGYFLNYRVLFDYLSQCGKPVVWTVHDCWLYTGHCYYYSYAGCDKWQTGCGNCPQRKDFPASLVFDRSKRNFEDKKAAFTSMPRDKFVIVPVSDWIRTEMSKSFLSEYRFRVIHNGINTDIFNVCPDKVVIEKYGLKGKRIFLGVASIWSREKGLDDFMQLSKLLNDDEVIVLVGMKEEEKKKLPRNIIGISRTENIHQLAQLYSVADAFVNPTWQDNYPTVNLEAISCGTPVVTYRTGGSVEAVTDSTGLIVEQGNVKGLLEAVRAICQRGKDFYQKSCRQYALQNFKKEERYADYFCLYEELMNT</sequence>
<dbReference type="EMBL" id="LFQU01000001">
    <property type="protein sequence ID" value="KOO69693.1"/>
    <property type="molecule type" value="Genomic_DNA"/>
</dbReference>
<dbReference type="Proteomes" id="UP000036951">
    <property type="component" value="Unassembled WGS sequence"/>
</dbReference>
<reference evidence="3 4" key="1">
    <citation type="submission" date="2015-06" db="EMBL/GenBank/DDBJ databases">
        <title>Prevotella sp. 109, sp. nov., a novel member of the family Prevotellaceae isolated from human faeces.</title>
        <authorList>
            <person name="Shkoporov A.N."/>
            <person name="Chaplin A.V."/>
            <person name="Kafarskaia L.I."/>
            <person name="Efimov B.A."/>
        </authorList>
    </citation>
    <scope>NUCLEOTIDE SEQUENCE [LARGE SCALE GENOMIC DNA]</scope>
    <source>
        <strain evidence="3 4">109</strain>
    </source>
</reference>
<evidence type="ECO:0000256" key="1">
    <source>
        <dbReference type="ARBA" id="ARBA00022679"/>
    </source>
</evidence>
<dbReference type="InterPro" id="IPR028098">
    <property type="entry name" value="Glyco_trans_4-like_N"/>
</dbReference>
<dbReference type="SUPFAM" id="SSF53756">
    <property type="entry name" value="UDP-Glycosyltransferase/glycogen phosphorylase"/>
    <property type="match status" value="1"/>
</dbReference>
<keyword evidence="1" id="KW-0808">Transferase</keyword>
<protein>
    <recommendedName>
        <fullName evidence="2">Glycosyltransferase subfamily 4-like N-terminal domain-containing protein</fullName>
    </recommendedName>
</protein>
<dbReference type="AlphaFoldDB" id="A0A8E1QZN0"/>
<dbReference type="Pfam" id="PF13692">
    <property type="entry name" value="Glyco_trans_1_4"/>
    <property type="match status" value="1"/>
</dbReference>
<dbReference type="PANTHER" id="PTHR46401:SF2">
    <property type="entry name" value="GLYCOSYLTRANSFERASE WBBK-RELATED"/>
    <property type="match status" value="1"/>
</dbReference>
<evidence type="ECO:0000259" key="2">
    <source>
        <dbReference type="Pfam" id="PF13439"/>
    </source>
</evidence>